<proteinExistence type="predicted"/>
<dbReference type="EMBL" id="RCMI01000195">
    <property type="protein sequence ID" value="KAG2926494.1"/>
    <property type="molecule type" value="Genomic_DNA"/>
</dbReference>
<dbReference type="InterPro" id="IPR027417">
    <property type="entry name" value="P-loop_NTPase"/>
</dbReference>
<accession>A0A8T1DWM4</accession>
<dbReference type="InterPro" id="IPR041569">
    <property type="entry name" value="AAA_lid_3"/>
</dbReference>
<dbReference type="InterPro" id="IPR050168">
    <property type="entry name" value="AAA_ATPase_domain"/>
</dbReference>
<dbReference type="SUPFAM" id="SSF52540">
    <property type="entry name" value="P-loop containing nucleoside triphosphate hydrolases"/>
    <property type="match status" value="2"/>
</dbReference>
<dbReference type="Proteomes" id="UP000774804">
    <property type="component" value="Unassembled WGS sequence"/>
</dbReference>
<dbReference type="InterPro" id="IPR003593">
    <property type="entry name" value="AAA+_ATPase"/>
</dbReference>
<organism evidence="7 10">
    <name type="scientific">Phytophthora cactorum</name>
    <dbReference type="NCBI Taxonomy" id="29920"/>
    <lineage>
        <taxon>Eukaryota</taxon>
        <taxon>Sar</taxon>
        <taxon>Stramenopiles</taxon>
        <taxon>Oomycota</taxon>
        <taxon>Peronosporomycetes</taxon>
        <taxon>Peronosporales</taxon>
        <taxon>Peronosporaceae</taxon>
        <taxon>Phytophthora</taxon>
    </lineage>
</organism>
<dbReference type="EMBL" id="RCML01000205">
    <property type="protein sequence ID" value="KAG2985739.1"/>
    <property type="molecule type" value="Genomic_DNA"/>
</dbReference>
<dbReference type="FunFam" id="3.40.50.300:FF:000018">
    <property type="entry name" value="Cell division control 48"/>
    <property type="match status" value="1"/>
</dbReference>
<dbReference type="GO" id="GO:0016887">
    <property type="term" value="F:ATP hydrolysis activity"/>
    <property type="evidence" value="ECO:0007669"/>
    <property type="project" value="InterPro"/>
</dbReference>
<evidence type="ECO:0000256" key="1">
    <source>
        <dbReference type="ARBA" id="ARBA00022737"/>
    </source>
</evidence>
<evidence type="ECO:0000313" key="5">
    <source>
        <dbReference type="EMBL" id="KAG2864879.1"/>
    </source>
</evidence>
<dbReference type="Pfam" id="PF17862">
    <property type="entry name" value="AAA_lid_3"/>
    <property type="match status" value="2"/>
</dbReference>
<sequence length="728" mass="79019">MELLEARVQFVRAGARSARAVSKANDTPKLLLCGLAWPMDKIKRRGVGLSSMWEATVADQQVETVTVDLLQVSSPVAKSVALQMVSRASSHKQKLSEKERTLLTRCIVAMIDGALIHRDALISLPLHGVNTVFCVQKVDGESSKDQGIVKIVAAKTALTVAWEKKKEEAVVKKDMNSAEKMAMVKQDGFSAIGGLQEELKAIREVVEQPLTNPETFERFGLPAPKGVLLFGPPGTGKTLIARALARELNARVFTINGPEVVSKFVGESEANLRAVFAQAAREAPSLVFIDELDAICPKRDSRVGDMERRLVATLLTLMDGLSGSRQVVVLAATNRPNALDPAVRRPGRFDREVEIGIPRANDRLAILRVALSHLPHKLTNSELQELSSSAHGYVGADISALCKEAALLALHRAFASNAQSTGAVLADTNSLPPFEVTLSDLKLAMRGIRPSALREISVDVPRVLWSDIGGQDALKQVLREAVEWPLQHPEAFTRMGIRPPKGVLLYGPPGCSKTLAAKALATESGMNFIAIKGPELFSKWVGESEQQVREVFRKARAASPTVVFFDEIDALASTRGSGGSSGASDRVLSQLLTELDGLEPLKRVLVVAATNRPDLLDPALMRPGRVDRALYVSPPDVPAREQILQIHTRKTPLASDVSLAELAIATARFSGAELQALCREAALHAVEEDRAAVHVGKRHFVRALSVVTPQIDGRMLAFFERFRDGQRR</sequence>
<dbReference type="Proteomes" id="UP000735874">
    <property type="component" value="Unassembled WGS sequence"/>
</dbReference>
<dbReference type="PANTHER" id="PTHR23077:SF27">
    <property type="entry name" value="ATPASE FAMILY GENE 2 PROTEIN HOMOLOG A"/>
    <property type="match status" value="1"/>
</dbReference>
<dbReference type="Proteomes" id="UP000760860">
    <property type="component" value="Unassembled WGS sequence"/>
</dbReference>
<evidence type="ECO:0000256" key="3">
    <source>
        <dbReference type="ARBA" id="ARBA00022840"/>
    </source>
</evidence>
<dbReference type="EMBL" id="RCMG01000070">
    <property type="protein sequence ID" value="KAG2864879.1"/>
    <property type="molecule type" value="Genomic_DNA"/>
</dbReference>
<dbReference type="InterPro" id="IPR003960">
    <property type="entry name" value="ATPase_AAA_CS"/>
</dbReference>
<dbReference type="Gene3D" id="1.10.8.60">
    <property type="match status" value="2"/>
</dbReference>
<dbReference type="GO" id="GO:0005524">
    <property type="term" value="F:ATP binding"/>
    <property type="evidence" value="ECO:0007669"/>
    <property type="project" value="UniProtKB-KW"/>
</dbReference>
<dbReference type="Proteomes" id="UP000697107">
    <property type="component" value="Unassembled WGS sequence"/>
</dbReference>
<evidence type="ECO:0000313" key="10">
    <source>
        <dbReference type="Proteomes" id="UP000736787"/>
    </source>
</evidence>
<dbReference type="CDD" id="cd19511">
    <property type="entry name" value="RecA-like_CDC48_r2-like"/>
    <property type="match status" value="1"/>
</dbReference>
<reference evidence="7" key="1">
    <citation type="submission" date="2018-10" db="EMBL/GenBank/DDBJ databases">
        <title>Effector identification in a new, highly contiguous assembly of the strawberry crown rot pathogen Phytophthora cactorum.</title>
        <authorList>
            <person name="Armitage A.D."/>
            <person name="Nellist C.F."/>
            <person name="Bates H."/>
            <person name="Vickerstaff R.J."/>
            <person name="Harrison R.J."/>
        </authorList>
    </citation>
    <scope>NUCLEOTIDE SEQUENCE</scope>
    <source>
        <strain evidence="5">15-7</strain>
        <strain evidence="6">4032</strain>
        <strain evidence="7">4040</strain>
        <strain evidence="8">P415</strain>
        <strain evidence="9">P421</strain>
    </source>
</reference>
<protein>
    <submittedName>
        <fullName evidence="7">Spermatogenesis-associated protein 5</fullName>
    </submittedName>
</protein>
<dbReference type="EMBL" id="RCMK01000205">
    <property type="protein sequence ID" value="KAG2944199.1"/>
    <property type="molecule type" value="Genomic_DNA"/>
</dbReference>
<evidence type="ECO:0000313" key="6">
    <source>
        <dbReference type="EMBL" id="KAG2926494.1"/>
    </source>
</evidence>
<dbReference type="FunFam" id="1.10.8.60:FF:000069">
    <property type="entry name" value="spermatogenesis-associated protein 5 isoform X1"/>
    <property type="match status" value="1"/>
</dbReference>
<keyword evidence="1" id="KW-0677">Repeat</keyword>
<dbReference type="FunFam" id="3.40.50.300:FF:001985">
    <property type="entry name" value="Chromosome 9, whole genome shotgun sequence"/>
    <property type="match status" value="1"/>
</dbReference>
<keyword evidence="3" id="KW-0067">ATP-binding</keyword>
<dbReference type="VEuPathDB" id="FungiDB:PC110_g1808"/>
<evidence type="ECO:0000313" key="7">
    <source>
        <dbReference type="EMBL" id="KAG2944199.1"/>
    </source>
</evidence>
<keyword evidence="2" id="KW-0547">Nucleotide-binding</keyword>
<comment type="caution">
    <text evidence="7">The sequence shown here is derived from an EMBL/GenBank/DDBJ whole genome shotgun (WGS) entry which is preliminary data.</text>
</comment>
<dbReference type="Pfam" id="PF00004">
    <property type="entry name" value="AAA"/>
    <property type="match status" value="2"/>
</dbReference>
<evidence type="ECO:0000256" key="2">
    <source>
        <dbReference type="ARBA" id="ARBA00022741"/>
    </source>
</evidence>
<dbReference type="Proteomes" id="UP000736787">
    <property type="component" value="Unassembled WGS sequence"/>
</dbReference>
<feature type="domain" description="AAA+ ATPase" evidence="4">
    <location>
        <begin position="499"/>
        <end position="636"/>
    </location>
</feature>
<dbReference type="PANTHER" id="PTHR23077">
    <property type="entry name" value="AAA-FAMILY ATPASE"/>
    <property type="match status" value="1"/>
</dbReference>
<dbReference type="PROSITE" id="PS00674">
    <property type="entry name" value="AAA"/>
    <property type="match status" value="2"/>
</dbReference>
<dbReference type="SMART" id="SM00382">
    <property type="entry name" value="AAA"/>
    <property type="match status" value="2"/>
</dbReference>
<dbReference type="AlphaFoldDB" id="A0A8T1DWM4"/>
<dbReference type="InterPro" id="IPR003959">
    <property type="entry name" value="ATPase_AAA_core"/>
</dbReference>
<gene>
    <name evidence="5" type="ORF">PC113_g4182</name>
    <name evidence="6" type="ORF">PC115_g7866</name>
    <name evidence="7" type="ORF">PC117_g9123</name>
    <name evidence="8" type="ORF">PC118_g8164</name>
    <name evidence="9" type="ORF">PC129_g5609</name>
</gene>
<evidence type="ECO:0000313" key="9">
    <source>
        <dbReference type="EMBL" id="KAG3223724.1"/>
    </source>
</evidence>
<dbReference type="FunFam" id="1.10.8.60:FF:000133">
    <property type="entry name" value="AAA family ATPase"/>
    <property type="match status" value="1"/>
</dbReference>
<evidence type="ECO:0000259" key="4">
    <source>
        <dbReference type="SMART" id="SM00382"/>
    </source>
</evidence>
<dbReference type="GO" id="GO:0005737">
    <property type="term" value="C:cytoplasm"/>
    <property type="evidence" value="ECO:0007669"/>
    <property type="project" value="TreeGrafter"/>
</dbReference>
<dbReference type="EMBL" id="RCMV01000136">
    <property type="protein sequence ID" value="KAG3223724.1"/>
    <property type="molecule type" value="Genomic_DNA"/>
</dbReference>
<name>A0A8T1DWM4_9STRA</name>
<dbReference type="Gene3D" id="3.40.50.300">
    <property type="entry name" value="P-loop containing nucleotide triphosphate hydrolases"/>
    <property type="match status" value="2"/>
</dbReference>
<feature type="domain" description="AAA+ ATPase" evidence="4">
    <location>
        <begin position="223"/>
        <end position="359"/>
    </location>
</feature>
<dbReference type="CDD" id="cd19503">
    <property type="entry name" value="RecA-like_CDC48_NLV2_r1-like"/>
    <property type="match status" value="1"/>
</dbReference>
<evidence type="ECO:0000313" key="8">
    <source>
        <dbReference type="EMBL" id="KAG2985739.1"/>
    </source>
</evidence>